<dbReference type="GO" id="GO:0008811">
    <property type="term" value="F:chloramphenicol O-acetyltransferase activity"/>
    <property type="evidence" value="ECO:0007669"/>
    <property type="project" value="UniProtKB-EC"/>
</dbReference>
<dbReference type="PANTHER" id="PTHR38474">
    <property type="entry name" value="SLR0299 PROTEIN"/>
    <property type="match status" value="1"/>
</dbReference>
<dbReference type="Pfam" id="PF00302">
    <property type="entry name" value="CAT"/>
    <property type="match status" value="1"/>
</dbReference>
<dbReference type="InterPro" id="IPR018372">
    <property type="entry name" value="Chloramphenicol_AcTrfase_AS"/>
</dbReference>
<protein>
    <recommendedName>
        <fullName evidence="4 9">Chloramphenicol acetyltransferase</fullName>
        <ecNumber evidence="3 9">2.3.1.28</ecNumber>
    </recommendedName>
</protein>
<dbReference type="GO" id="GO:0046677">
    <property type="term" value="P:response to antibiotic"/>
    <property type="evidence" value="ECO:0007669"/>
    <property type="project" value="UniProtKB-KW"/>
</dbReference>
<dbReference type="NCBIfam" id="NF000491">
    <property type="entry name" value="chloram_CatA"/>
    <property type="match status" value="1"/>
</dbReference>
<comment type="function">
    <text evidence="1 9">This enzyme is an effector of chloramphenicol resistance in bacteria.</text>
</comment>
<sequence>MGEDDFVDHKTPIDLATWPRREPFDHYQTRVPCTYSVTVQLDVTRFVAALRDTGRKIYPAQIWAIASVVNKHEEFRMTVDKEGHPSIWNVVHPAFTVLNPDRETFASVWAEYNQDFSQFYDQAVALLSTHRTATTMFPQGDVPENIFDISSLPWLSFSGFELNIAHGHDHSLPIFTLGKYVEQARQVTLPFTLQIHHASADGFHAARFIKELQEVFDASANWLA</sequence>
<evidence type="ECO:0000256" key="7">
    <source>
        <dbReference type="ARBA" id="ARBA00023315"/>
    </source>
</evidence>
<dbReference type="AlphaFoldDB" id="A0A3A5MT28"/>
<comment type="catalytic activity">
    <reaction evidence="9">
        <text>chloramphenicol + acetyl-CoA = chloramphenicol 3-acetate + CoA</text>
        <dbReference type="Rhea" id="RHEA:18421"/>
        <dbReference type="ChEBI" id="CHEBI:16730"/>
        <dbReference type="ChEBI" id="CHEBI:17698"/>
        <dbReference type="ChEBI" id="CHEBI:57287"/>
        <dbReference type="ChEBI" id="CHEBI:57288"/>
        <dbReference type="EC" id="2.3.1.28"/>
    </reaction>
</comment>
<evidence type="ECO:0000313" key="11">
    <source>
        <dbReference type="EMBL" id="RJT92452.1"/>
    </source>
</evidence>
<keyword evidence="5 9" id="KW-0808">Transferase</keyword>
<keyword evidence="7 9" id="KW-0012">Acyltransferase</keyword>
<evidence type="ECO:0000313" key="12">
    <source>
        <dbReference type="Proteomes" id="UP000272015"/>
    </source>
</evidence>
<evidence type="ECO:0000256" key="2">
    <source>
        <dbReference type="ARBA" id="ARBA00010571"/>
    </source>
</evidence>
<dbReference type="PANTHER" id="PTHR38474:SF2">
    <property type="entry name" value="CHLORAMPHENICOL ACETYLTRANSFERASE"/>
    <property type="match status" value="1"/>
</dbReference>
<organism evidence="11 12">
    <name type="scientific">Cryobacterium melibiosiphilum</name>
    <dbReference type="NCBI Taxonomy" id="995039"/>
    <lineage>
        <taxon>Bacteria</taxon>
        <taxon>Bacillati</taxon>
        <taxon>Actinomycetota</taxon>
        <taxon>Actinomycetes</taxon>
        <taxon>Micrococcales</taxon>
        <taxon>Microbacteriaceae</taxon>
        <taxon>Cryobacterium</taxon>
    </lineage>
</organism>
<dbReference type="OrthoDB" id="9801766at2"/>
<gene>
    <name evidence="11" type="primary">catA</name>
    <name evidence="11" type="ORF">D6T64_00240</name>
</gene>
<dbReference type="EMBL" id="QZVS01000020">
    <property type="protein sequence ID" value="RJT92452.1"/>
    <property type="molecule type" value="Genomic_DNA"/>
</dbReference>
<evidence type="ECO:0000256" key="5">
    <source>
        <dbReference type="ARBA" id="ARBA00022679"/>
    </source>
</evidence>
<dbReference type="InterPro" id="IPR001707">
    <property type="entry name" value="Cmp_AcTrfase"/>
</dbReference>
<dbReference type="PIRSF" id="PIRSF000440">
    <property type="entry name" value="CAT"/>
    <property type="match status" value="1"/>
</dbReference>
<comment type="caution">
    <text evidence="11">The sequence shown here is derived from an EMBL/GenBank/DDBJ whole genome shotgun (WGS) entry which is preliminary data.</text>
</comment>
<dbReference type="SMART" id="SM01059">
    <property type="entry name" value="CAT"/>
    <property type="match status" value="1"/>
</dbReference>
<evidence type="ECO:0000256" key="8">
    <source>
        <dbReference type="PIRSR" id="PIRSR000440-1"/>
    </source>
</evidence>
<dbReference type="SUPFAM" id="SSF52777">
    <property type="entry name" value="CoA-dependent acyltransferases"/>
    <property type="match status" value="1"/>
</dbReference>
<evidence type="ECO:0000256" key="1">
    <source>
        <dbReference type="ARBA" id="ARBA00002150"/>
    </source>
</evidence>
<evidence type="ECO:0000256" key="10">
    <source>
        <dbReference type="RuleBase" id="RU004156"/>
    </source>
</evidence>
<evidence type="ECO:0000256" key="6">
    <source>
        <dbReference type="ARBA" id="ARBA00023251"/>
    </source>
</evidence>
<dbReference type="InterPro" id="IPR023213">
    <property type="entry name" value="CAT-like_dom_sf"/>
</dbReference>
<accession>A0A3A5MT28</accession>
<evidence type="ECO:0000256" key="9">
    <source>
        <dbReference type="RuleBase" id="RU000503"/>
    </source>
</evidence>
<reference evidence="11 12" key="1">
    <citation type="submission" date="2018-09" db="EMBL/GenBank/DDBJ databases">
        <title>Novel species of Cryobacterium.</title>
        <authorList>
            <person name="Liu Q."/>
            <person name="Xin Y.-H."/>
        </authorList>
    </citation>
    <scope>NUCLEOTIDE SEQUENCE [LARGE SCALE GENOMIC DNA]</scope>
    <source>
        <strain evidence="11 12">Hh39</strain>
    </source>
</reference>
<dbReference type="EC" id="2.3.1.28" evidence="3 9"/>
<proteinExistence type="inferred from homology"/>
<feature type="active site" description="Proton acceptor" evidence="8">
    <location>
        <position position="197"/>
    </location>
</feature>
<keyword evidence="6 9" id="KW-0046">Antibiotic resistance</keyword>
<dbReference type="PROSITE" id="PS00100">
    <property type="entry name" value="CAT"/>
    <property type="match status" value="1"/>
</dbReference>
<name>A0A3A5MT28_9MICO</name>
<dbReference type="Gene3D" id="3.30.559.10">
    <property type="entry name" value="Chloramphenicol acetyltransferase-like domain"/>
    <property type="match status" value="1"/>
</dbReference>
<evidence type="ECO:0000256" key="4">
    <source>
        <dbReference type="ARBA" id="ARBA00020291"/>
    </source>
</evidence>
<dbReference type="Proteomes" id="UP000272015">
    <property type="component" value="Unassembled WGS sequence"/>
</dbReference>
<keyword evidence="12" id="KW-1185">Reference proteome</keyword>
<comment type="similarity">
    <text evidence="2 10">Belongs to the chloramphenicol acetyltransferase family.</text>
</comment>
<evidence type="ECO:0000256" key="3">
    <source>
        <dbReference type="ARBA" id="ARBA00013235"/>
    </source>
</evidence>